<dbReference type="InterPro" id="IPR002401">
    <property type="entry name" value="Cyt_P450_E_grp-I"/>
</dbReference>
<dbReference type="GO" id="GO:0019748">
    <property type="term" value="P:secondary metabolic process"/>
    <property type="evidence" value="ECO:0007669"/>
    <property type="project" value="UniProtKB-ARBA"/>
</dbReference>
<evidence type="ECO:0000256" key="6">
    <source>
        <dbReference type="ARBA" id="ARBA00023004"/>
    </source>
</evidence>
<dbReference type="InterPro" id="IPR001128">
    <property type="entry name" value="Cyt_P450"/>
</dbReference>
<evidence type="ECO:0000256" key="3">
    <source>
        <dbReference type="ARBA" id="ARBA00022617"/>
    </source>
</evidence>
<name>A0A5N5X6L8_9EURO</name>
<keyword evidence="10" id="KW-1185">Reference proteome</keyword>
<dbReference type="GO" id="GO:0004497">
    <property type="term" value="F:monooxygenase activity"/>
    <property type="evidence" value="ECO:0007669"/>
    <property type="project" value="UniProtKB-KW"/>
</dbReference>
<keyword evidence="7" id="KW-0503">Monooxygenase</keyword>
<dbReference type="OrthoDB" id="1844152at2759"/>
<evidence type="ECO:0000256" key="2">
    <source>
        <dbReference type="ARBA" id="ARBA00010617"/>
    </source>
</evidence>
<comment type="cofactor">
    <cofactor evidence="1 8">
        <name>heme</name>
        <dbReference type="ChEBI" id="CHEBI:30413"/>
    </cofactor>
</comment>
<evidence type="ECO:0000313" key="9">
    <source>
        <dbReference type="EMBL" id="KAB8075737.1"/>
    </source>
</evidence>
<keyword evidence="4 8" id="KW-0479">Metal-binding</keyword>
<dbReference type="EMBL" id="ML732190">
    <property type="protein sequence ID" value="KAB8075737.1"/>
    <property type="molecule type" value="Genomic_DNA"/>
</dbReference>
<dbReference type="SUPFAM" id="SSF48264">
    <property type="entry name" value="Cytochrome P450"/>
    <property type="match status" value="1"/>
</dbReference>
<dbReference type="AlphaFoldDB" id="A0A5N5X6L8"/>
<dbReference type="GO" id="GO:0016705">
    <property type="term" value="F:oxidoreductase activity, acting on paired donors, with incorporation or reduction of molecular oxygen"/>
    <property type="evidence" value="ECO:0007669"/>
    <property type="project" value="InterPro"/>
</dbReference>
<evidence type="ECO:0000256" key="7">
    <source>
        <dbReference type="ARBA" id="ARBA00023033"/>
    </source>
</evidence>
<evidence type="ECO:0000256" key="1">
    <source>
        <dbReference type="ARBA" id="ARBA00001971"/>
    </source>
</evidence>
<evidence type="ECO:0000256" key="4">
    <source>
        <dbReference type="ARBA" id="ARBA00022723"/>
    </source>
</evidence>
<evidence type="ECO:0000256" key="8">
    <source>
        <dbReference type="PIRSR" id="PIRSR602401-1"/>
    </source>
</evidence>
<dbReference type="PANTHER" id="PTHR46206:SF2">
    <property type="entry name" value="CYTOCHROME P450 MONOOXYGENASE AUSG-RELATED"/>
    <property type="match status" value="1"/>
</dbReference>
<keyword evidence="6 8" id="KW-0408">Iron</keyword>
<dbReference type="Pfam" id="PF00067">
    <property type="entry name" value="p450"/>
    <property type="match status" value="1"/>
</dbReference>
<dbReference type="CDD" id="cd11041">
    <property type="entry name" value="CYP503A1-like"/>
    <property type="match status" value="1"/>
</dbReference>
<comment type="similarity">
    <text evidence="2">Belongs to the cytochrome P450 family.</text>
</comment>
<dbReference type="Proteomes" id="UP000326565">
    <property type="component" value="Unassembled WGS sequence"/>
</dbReference>
<organism evidence="9 10">
    <name type="scientific">Aspergillus leporis</name>
    <dbReference type="NCBI Taxonomy" id="41062"/>
    <lineage>
        <taxon>Eukaryota</taxon>
        <taxon>Fungi</taxon>
        <taxon>Dikarya</taxon>
        <taxon>Ascomycota</taxon>
        <taxon>Pezizomycotina</taxon>
        <taxon>Eurotiomycetes</taxon>
        <taxon>Eurotiomycetidae</taxon>
        <taxon>Eurotiales</taxon>
        <taxon>Aspergillaceae</taxon>
        <taxon>Aspergillus</taxon>
        <taxon>Aspergillus subgen. Circumdati</taxon>
    </lineage>
</organism>
<accession>A0A5N5X6L8</accession>
<dbReference type="GO" id="GO:0005506">
    <property type="term" value="F:iron ion binding"/>
    <property type="evidence" value="ECO:0007669"/>
    <property type="project" value="InterPro"/>
</dbReference>
<dbReference type="Gene3D" id="1.10.630.10">
    <property type="entry name" value="Cytochrome P450"/>
    <property type="match status" value="1"/>
</dbReference>
<protein>
    <submittedName>
        <fullName evidence="9">Cytochrome P450</fullName>
    </submittedName>
</protein>
<sequence length="201" mass="22154">MLSVAAVHSTADLLVQALIDISKHPELVAPTRQEIIAVQGQHAWTKAGFRNLKLMDSVLKESQRLKSIANDGTLLPKGQTLCVSAHSMKDPINYDDPGQFEGYRFLKRAENPTIVKTSSYVSPSPQHFGFGFGRLACPGIEAKTMLSYILLRYDFRLEEGNNTHMHPSGVTKNVDHSIRLQIRRGTGCAVGSSTFSWTATV</sequence>
<evidence type="ECO:0000256" key="5">
    <source>
        <dbReference type="ARBA" id="ARBA00023002"/>
    </source>
</evidence>
<dbReference type="GO" id="GO:0020037">
    <property type="term" value="F:heme binding"/>
    <property type="evidence" value="ECO:0007669"/>
    <property type="project" value="InterPro"/>
</dbReference>
<dbReference type="PRINTS" id="PR00463">
    <property type="entry name" value="EP450I"/>
</dbReference>
<evidence type="ECO:0000313" key="10">
    <source>
        <dbReference type="Proteomes" id="UP000326565"/>
    </source>
</evidence>
<reference evidence="9 10" key="1">
    <citation type="submission" date="2019-04" db="EMBL/GenBank/DDBJ databases">
        <title>Friends and foes A comparative genomics study of 23 Aspergillus species from section Flavi.</title>
        <authorList>
            <consortium name="DOE Joint Genome Institute"/>
            <person name="Kjaerbolling I."/>
            <person name="Vesth T."/>
            <person name="Frisvad J.C."/>
            <person name="Nybo J.L."/>
            <person name="Theobald S."/>
            <person name="Kildgaard S."/>
            <person name="Isbrandt T."/>
            <person name="Kuo A."/>
            <person name="Sato A."/>
            <person name="Lyhne E.K."/>
            <person name="Kogle M.E."/>
            <person name="Wiebenga A."/>
            <person name="Kun R.S."/>
            <person name="Lubbers R.J."/>
            <person name="Makela M.R."/>
            <person name="Barry K."/>
            <person name="Chovatia M."/>
            <person name="Clum A."/>
            <person name="Daum C."/>
            <person name="Haridas S."/>
            <person name="He G."/>
            <person name="LaButti K."/>
            <person name="Lipzen A."/>
            <person name="Mondo S."/>
            <person name="Riley R."/>
            <person name="Salamov A."/>
            <person name="Simmons B.A."/>
            <person name="Magnuson J.K."/>
            <person name="Henrissat B."/>
            <person name="Mortensen U.H."/>
            <person name="Larsen T.O."/>
            <person name="Devries R.P."/>
            <person name="Grigoriev I.V."/>
            <person name="Machida M."/>
            <person name="Baker S.E."/>
            <person name="Andersen M.R."/>
        </authorList>
    </citation>
    <scope>NUCLEOTIDE SEQUENCE [LARGE SCALE GENOMIC DNA]</scope>
    <source>
        <strain evidence="9 10">CBS 151.66</strain>
    </source>
</reference>
<feature type="binding site" description="axial binding residue" evidence="8">
    <location>
        <position position="137"/>
    </location>
    <ligand>
        <name>heme</name>
        <dbReference type="ChEBI" id="CHEBI:30413"/>
    </ligand>
    <ligandPart>
        <name>Fe</name>
        <dbReference type="ChEBI" id="CHEBI:18248"/>
    </ligandPart>
</feature>
<dbReference type="PANTHER" id="PTHR46206">
    <property type="entry name" value="CYTOCHROME P450"/>
    <property type="match status" value="1"/>
</dbReference>
<gene>
    <name evidence="9" type="ORF">BDV29DRAFT_155390</name>
</gene>
<keyword evidence="3 8" id="KW-0349">Heme</keyword>
<dbReference type="InterPro" id="IPR036396">
    <property type="entry name" value="Cyt_P450_sf"/>
</dbReference>
<proteinExistence type="inferred from homology"/>
<keyword evidence="5" id="KW-0560">Oxidoreductase</keyword>